<dbReference type="Pfam" id="PF00534">
    <property type="entry name" value="Glycos_transf_1"/>
    <property type="match status" value="1"/>
</dbReference>
<dbReference type="Pfam" id="PF13439">
    <property type="entry name" value="Glyco_transf_4"/>
    <property type="match status" value="1"/>
</dbReference>
<evidence type="ECO:0000259" key="4">
    <source>
        <dbReference type="Pfam" id="PF13439"/>
    </source>
</evidence>
<keyword evidence="6" id="KW-1185">Reference proteome</keyword>
<organism evidence="5 6">
    <name type="scientific">Nocardioides taihuensis</name>
    <dbReference type="NCBI Taxonomy" id="1835606"/>
    <lineage>
        <taxon>Bacteria</taxon>
        <taxon>Bacillati</taxon>
        <taxon>Actinomycetota</taxon>
        <taxon>Actinomycetes</taxon>
        <taxon>Propionibacteriales</taxon>
        <taxon>Nocardioidaceae</taxon>
        <taxon>Nocardioides</taxon>
    </lineage>
</organism>
<comment type="caution">
    <text evidence="5">The sequence shown here is derived from an EMBL/GenBank/DDBJ whole genome shotgun (WGS) entry which is preliminary data.</text>
</comment>
<evidence type="ECO:0000313" key="6">
    <source>
        <dbReference type="Proteomes" id="UP001596087"/>
    </source>
</evidence>
<keyword evidence="1 5" id="KW-0328">Glycosyltransferase</keyword>
<keyword evidence="2 5" id="KW-0808">Transferase</keyword>
<dbReference type="EMBL" id="JBHSKD010000004">
    <property type="protein sequence ID" value="MFC5175694.1"/>
    <property type="molecule type" value="Genomic_DNA"/>
</dbReference>
<dbReference type="SUPFAM" id="SSF53756">
    <property type="entry name" value="UDP-Glycosyltransferase/glycogen phosphorylase"/>
    <property type="match status" value="1"/>
</dbReference>
<sequence length="348" mass="36936">MSGAEWFGDRPGGLNRYFQDLFLALSQRDDCQVEGYAFGTPPEGGASWGPTGGGLMARMRSSRRGPAVDGAVLDRHFAPYGPGARSAGVDVVHFQGPWAAESAVAGQRGSGVALKRAIERRRYRGADAAVVLSAPFRDILCRDYGFPVDRVHVIPPGVDLARFTPAPERPGAATVVCVRRLERRMGIDVLLEAWVDVVRARPEADLVVVGTGSEEGQLRARARELGVDGSVRFAGRVTDEELRRTYADAACSVVPTLALEGFGLIALESLAVGRAPVVTRVGGLPDSVTGLDPSLVVEPGSAGALADRLARALDGDVPDAEACRRHAALFDWSVIAQRHVDLYCGLGA</sequence>
<protein>
    <submittedName>
        <fullName evidence="5">Glycosyltransferase family 4 protein</fullName>
        <ecNumber evidence="5">2.4.-.-</ecNumber>
    </submittedName>
</protein>
<dbReference type="GO" id="GO:0016757">
    <property type="term" value="F:glycosyltransferase activity"/>
    <property type="evidence" value="ECO:0007669"/>
    <property type="project" value="UniProtKB-KW"/>
</dbReference>
<evidence type="ECO:0000256" key="1">
    <source>
        <dbReference type="ARBA" id="ARBA00022676"/>
    </source>
</evidence>
<dbReference type="CDD" id="cd03801">
    <property type="entry name" value="GT4_PimA-like"/>
    <property type="match status" value="1"/>
</dbReference>
<gene>
    <name evidence="5" type="ORF">ACFPGP_03355</name>
</gene>
<dbReference type="EC" id="2.4.-.-" evidence="5"/>
<dbReference type="InterPro" id="IPR001296">
    <property type="entry name" value="Glyco_trans_1"/>
</dbReference>
<accession>A0ABW0BEF6</accession>
<feature type="domain" description="Glycosyl transferase family 1" evidence="3">
    <location>
        <begin position="171"/>
        <end position="325"/>
    </location>
</feature>
<dbReference type="PANTHER" id="PTHR12526:SF510">
    <property type="entry name" value="D-INOSITOL 3-PHOSPHATE GLYCOSYLTRANSFERASE"/>
    <property type="match status" value="1"/>
</dbReference>
<reference evidence="6" key="1">
    <citation type="journal article" date="2019" name="Int. J. Syst. Evol. Microbiol.">
        <title>The Global Catalogue of Microorganisms (GCM) 10K type strain sequencing project: providing services to taxonomists for standard genome sequencing and annotation.</title>
        <authorList>
            <consortium name="The Broad Institute Genomics Platform"/>
            <consortium name="The Broad Institute Genome Sequencing Center for Infectious Disease"/>
            <person name="Wu L."/>
            <person name="Ma J."/>
        </authorList>
    </citation>
    <scope>NUCLEOTIDE SEQUENCE [LARGE SCALE GENOMIC DNA]</scope>
    <source>
        <strain evidence="6">DFY41</strain>
    </source>
</reference>
<dbReference type="PANTHER" id="PTHR12526">
    <property type="entry name" value="GLYCOSYLTRANSFERASE"/>
    <property type="match status" value="1"/>
</dbReference>
<evidence type="ECO:0000259" key="3">
    <source>
        <dbReference type="Pfam" id="PF00534"/>
    </source>
</evidence>
<proteinExistence type="predicted"/>
<evidence type="ECO:0000313" key="5">
    <source>
        <dbReference type="EMBL" id="MFC5175694.1"/>
    </source>
</evidence>
<name>A0ABW0BEF6_9ACTN</name>
<dbReference type="Proteomes" id="UP001596087">
    <property type="component" value="Unassembled WGS sequence"/>
</dbReference>
<dbReference type="Gene3D" id="3.40.50.2000">
    <property type="entry name" value="Glycogen Phosphorylase B"/>
    <property type="match status" value="2"/>
</dbReference>
<feature type="domain" description="Glycosyltransferase subfamily 4-like N-terminal" evidence="4">
    <location>
        <begin position="11"/>
        <end position="162"/>
    </location>
</feature>
<dbReference type="RefSeq" id="WP_378586870.1">
    <property type="nucleotide sequence ID" value="NZ_JBHSKD010000004.1"/>
</dbReference>
<dbReference type="InterPro" id="IPR028098">
    <property type="entry name" value="Glyco_trans_4-like_N"/>
</dbReference>
<evidence type="ECO:0000256" key="2">
    <source>
        <dbReference type="ARBA" id="ARBA00022679"/>
    </source>
</evidence>